<organism evidence="1 2">
    <name type="scientific">Mycolicibacterium arabiense</name>
    <dbReference type="NCBI Taxonomy" id="1286181"/>
    <lineage>
        <taxon>Bacteria</taxon>
        <taxon>Bacillati</taxon>
        <taxon>Actinomycetota</taxon>
        <taxon>Actinomycetes</taxon>
        <taxon>Mycobacteriales</taxon>
        <taxon>Mycobacteriaceae</taxon>
        <taxon>Mycolicibacterium</taxon>
    </lineage>
</organism>
<dbReference type="KEGG" id="marz:MARA_11150"/>
<name>A0A7I7RSX3_9MYCO</name>
<reference evidence="1 2" key="1">
    <citation type="journal article" date="2019" name="Emerg. Microbes Infect.">
        <title>Comprehensive subspecies identification of 175 nontuberculous mycobacteria species based on 7547 genomic profiles.</title>
        <authorList>
            <person name="Matsumoto Y."/>
            <person name="Kinjo T."/>
            <person name="Motooka D."/>
            <person name="Nabeya D."/>
            <person name="Jung N."/>
            <person name="Uechi K."/>
            <person name="Horii T."/>
            <person name="Iida T."/>
            <person name="Fujita J."/>
            <person name="Nakamura S."/>
        </authorList>
    </citation>
    <scope>NUCLEOTIDE SEQUENCE [LARGE SCALE GENOMIC DNA]</scope>
    <source>
        <strain evidence="1 2">JCM 18538</strain>
    </source>
</reference>
<sequence length="188" mass="21025">MSSERIFDGPWEKDDDGWETVPTKNVKYRASDGGIVVVDDTGDYAAIGDGFAFRKCAYHRDGVSVAWEIRDGTPQCLGVMVRASEDAGLRTKDLHAIRLDDIREIVYLTIGIGTFSSNGEDYEMQPRDARKVVAGVRRKVTPALLKRVAEIHRAAPEGRRVAAVKAAFDVHERTALRYIKQAREARYL</sequence>
<proteinExistence type="predicted"/>
<dbReference type="EMBL" id="AP022593">
    <property type="protein sequence ID" value="BBY47647.1"/>
    <property type="molecule type" value="Genomic_DNA"/>
</dbReference>
<evidence type="ECO:0000313" key="2">
    <source>
        <dbReference type="Proteomes" id="UP000467428"/>
    </source>
</evidence>
<protein>
    <submittedName>
        <fullName evidence="1">Uncharacterized protein</fullName>
    </submittedName>
</protein>
<geneLocation type="plasmid" evidence="2">
    <name>pjcm18538 dna</name>
</geneLocation>
<dbReference type="RefSeq" id="WP_163917552.1">
    <property type="nucleotide sequence ID" value="NZ_AP022593.1"/>
</dbReference>
<evidence type="ECO:0000313" key="1">
    <source>
        <dbReference type="EMBL" id="BBY47647.1"/>
    </source>
</evidence>
<keyword evidence="2" id="KW-1185">Reference proteome</keyword>
<dbReference type="Proteomes" id="UP000467428">
    <property type="component" value="Chromosome"/>
</dbReference>
<accession>A0A7I7RSX3</accession>
<dbReference type="AlphaFoldDB" id="A0A7I7RSX3"/>
<gene>
    <name evidence="1" type="ORF">MARA_11150</name>
</gene>